<keyword evidence="4" id="KW-1015">Disulfide bond</keyword>
<dbReference type="SUPFAM" id="SSF52833">
    <property type="entry name" value="Thioredoxin-like"/>
    <property type="match status" value="1"/>
</dbReference>
<dbReference type="AlphaFoldDB" id="A0A840AQ59"/>
<keyword evidence="5" id="KW-1133">Transmembrane helix</keyword>
<comment type="caution">
    <text evidence="7">The sequence shown here is derived from an EMBL/GenBank/DDBJ whole genome shotgun (WGS) entry which is preliminary data.</text>
</comment>
<proteinExistence type="inferred from homology"/>
<dbReference type="PANTHER" id="PTHR12151:SF25">
    <property type="entry name" value="LINALOOL DEHYDRATASE_ISOMERASE DOMAIN-CONTAINING PROTEIN"/>
    <property type="match status" value="1"/>
</dbReference>
<feature type="binding site" evidence="3">
    <location>
        <position position="82"/>
    </location>
    <ligand>
        <name>Cu cation</name>
        <dbReference type="ChEBI" id="CHEBI:23378"/>
    </ligand>
</feature>
<dbReference type="InterPro" id="IPR036249">
    <property type="entry name" value="Thioredoxin-like_sf"/>
</dbReference>
<dbReference type="FunFam" id="3.40.30.10:FF:000013">
    <property type="entry name" value="Blast:Protein SCO1 homolog, mitochondrial"/>
    <property type="match status" value="1"/>
</dbReference>
<dbReference type="RefSeq" id="WP_183398176.1">
    <property type="nucleotide sequence ID" value="NZ_JACIDS010000002.1"/>
</dbReference>
<evidence type="ECO:0000256" key="4">
    <source>
        <dbReference type="PIRSR" id="PIRSR603782-2"/>
    </source>
</evidence>
<evidence type="ECO:0000256" key="2">
    <source>
        <dbReference type="ARBA" id="ARBA00023008"/>
    </source>
</evidence>
<dbReference type="Gene3D" id="3.40.30.10">
    <property type="entry name" value="Glutaredoxin"/>
    <property type="match status" value="1"/>
</dbReference>
<dbReference type="GO" id="GO:0046872">
    <property type="term" value="F:metal ion binding"/>
    <property type="evidence" value="ECO:0007669"/>
    <property type="project" value="UniProtKB-KW"/>
</dbReference>
<reference evidence="7 8" key="1">
    <citation type="submission" date="2020-08" db="EMBL/GenBank/DDBJ databases">
        <title>Genomic Encyclopedia of Type Strains, Phase IV (KMG-IV): sequencing the most valuable type-strain genomes for metagenomic binning, comparative biology and taxonomic classification.</title>
        <authorList>
            <person name="Goeker M."/>
        </authorList>
    </citation>
    <scope>NUCLEOTIDE SEQUENCE [LARGE SCALE GENOMIC DNA]</scope>
    <source>
        <strain evidence="7 8">DSM 25966</strain>
    </source>
</reference>
<keyword evidence="3" id="KW-0479">Metal-binding</keyword>
<dbReference type="EMBL" id="JACIDS010000002">
    <property type="protein sequence ID" value="MBB3930526.1"/>
    <property type="molecule type" value="Genomic_DNA"/>
</dbReference>
<feature type="disulfide bond" description="Redox-active" evidence="4">
    <location>
        <begin position="78"/>
        <end position="82"/>
    </location>
</feature>
<evidence type="ECO:0000256" key="3">
    <source>
        <dbReference type="PIRSR" id="PIRSR603782-1"/>
    </source>
</evidence>
<dbReference type="InterPro" id="IPR003782">
    <property type="entry name" value="SCO1/SenC"/>
</dbReference>
<name>A0A840AQ59_9HYPH</name>
<feature type="domain" description="Thioredoxin" evidence="6">
    <location>
        <begin position="40"/>
        <end position="200"/>
    </location>
</feature>
<keyword evidence="5" id="KW-0472">Membrane</keyword>
<dbReference type="Pfam" id="PF02630">
    <property type="entry name" value="SCO1-SenC"/>
    <property type="match status" value="1"/>
</dbReference>
<accession>A0A840AQ59</accession>
<dbReference type="CDD" id="cd02968">
    <property type="entry name" value="SCO"/>
    <property type="match status" value="1"/>
</dbReference>
<evidence type="ECO:0000313" key="7">
    <source>
        <dbReference type="EMBL" id="MBB3930526.1"/>
    </source>
</evidence>
<evidence type="ECO:0000259" key="6">
    <source>
        <dbReference type="PROSITE" id="PS51352"/>
    </source>
</evidence>
<feature type="binding site" evidence="3">
    <location>
        <position position="78"/>
    </location>
    <ligand>
        <name>Cu cation</name>
        <dbReference type="ChEBI" id="CHEBI:23378"/>
    </ligand>
</feature>
<keyword evidence="5" id="KW-0812">Transmembrane</keyword>
<keyword evidence="2 3" id="KW-0186">Copper</keyword>
<protein>
    <submittedName>
        <fullName evidence="7">Protein SCO1/2</fullName>
    </submittedName>
</protein>
<comment type="similarity">
    <text evidence="1">Belongs to the SCO1/2 family.</text>
</comment>
<dbReference type="Proteomes" id="UP000553963">
    <property type="component" value="Unassembled WGS sequence"/>
</dbReference>
<gene>
    <name evidence="7" type="ORF">GGR25_001565</name>
</gene>
<feature type="transmembrane region" description="Helical" evidence="5">
    <location>
        <begin position="17"/>
        <end position="35"/>
    </location>
</feature>
<organism evidence="7 8">
    <name type="scientific">Kaistia hirudinis</name>
    <dbReference type="NCBI Taxonomy" id="1293440"/>
    <lineage>
        <taxon>Bacteria</taxon>
        <taxon>Pseudomonadati</taxon>
        <taxon>Pseudomonadota</taxon>
        <taxon>Alphaproteobacteria</taxon>
        <taxon>Hyphomicrobiales</taxon>
        <taxon>Kaistiaceae</taxon>
        <taxon>Kaistia</taxon>
    </lineage>
</organism>
<dbReference type="InterPro" id="IPR013766">
    <property type="entry name" value="Thioredoxin_domain"/>
</dbReference>
<dbReference type="PANTHER" id="PTHR12151">
    <property type="entry name" value="ELECTRON TRANSPORT PROTIN SCO1/SENC FAMILY MEMBER"/>
    <property type="match status" value="1"/>
</dbReference>
<evidence type="ECO:0000313" key="8">
    <source>
        <dbReference type="Proteomes" id="UP000553963"/>
    </source>
</evidence>
<dbReference type="PROSITE" id="PS51352">
    <property type="entry name" value="THIOREDOXIN_2"/>
    <property type="match status" value="1"/>
</dbReference>
<sequence length="201" mass="21782">MKPKGQTAPHPLRIVRYTLWALVALVIVAVAIWAFDQKKSNPGGIGGPFTLIDQKGETVTEAALKGHPSAMFFGYTFCPDVCPTTLLAATNWLKALGPDGDKLKVYFVTVDPERDTEAQMAAYLGAFDPRITGLTGSRPAIDAMLKEYRVYSKKVGDGADYAMDHTAAVYLLDANGQLVGTVDYQEKDEDALAKLKRLIAG</sequence>
<evidence type="ECO:0000256" key="5">
    <source>
        <dbReference type="SAM" id="Phobius"/>
    </source>
</evidence>
<feature type="binding site" evidence="3">
    <location>
        <position position="165"/>
    </location>
    <ligand>
        <name>Cu cation</name>
        <dbReference type="ChEBI" id="CHEBI:23378"/>
    </ligand>
</feature>
<keyword evidence="8" id="KW-1185">Reference proteome</keyword>
<evidence type="ECO:0000256" key="1">
    <source>
        <dbReference type="ARBA" id="ARBA00010996"/>
    </source>
</evidence>